<dbReference type="InterPro" id="IPR006860">
    <property type="entry name" value="FecR"/>
</dbReference>
<protein>
    <submittedName>
        <fullName evidence="4">DUF4974 domain-containing protein</fullName>
    </submittedName>
</protein>
<dbReference type="Gene3D" id="2.60.120.1440">
    <property type="match status" value="1"/>
</dbReference>
<accession>A0ABY4HUZ5</accession>
<feature type="transmembrane region" description="Helical" evidence="1">
    <location>
        <begin position="88"/>
        <end position="106"/>
    </location>
</feature>
<dbReference type="EMBL" id="CP095855">
    <property type="protein sequence ID" value="UPK66839.1"/>
    <property type="molecule type" value="Genomic_DNA"/>
</dbReference>
<feature type="domain" description="Protein FecR C-terminal" evidence="3">
    <location>
        <begin position="317"/>
        <end position="381"/>
    </location>
</feature>
<dbReference type="PANTHER" id="PTHR30273">
    <property type="entry name" value="PERIPLASMIC SIGNAL SENSOR AND SIGMA FACTOR ACTIVATOR FECR-RELATED"/>
    <property type="match status" value="1"/>
</dbReference>
<dbReference type="RefSeq" id="WP_247809040.1">
    <property type="nucleotide sequence ID" value="NZ_CP095855.1"/>
</dbReference>
<feature type="domain" description="FecR protein" evidence="2">
    <location>
        <begin position="189"/>
        <end position="274"/>
    </location>
</feature>
<name>A0ABY4HUZ5_CHIFI</name>
<proteinExistence type="predicted"/>
<evidence type="ECO:0000259" key="2">
    <source>
        <dbReference type="Pfam" id="PF04773"/>
    </source>
</evidence>
<evidence type="ECO:0000313" key="4">
    <source>
        <dbReference type="EMBL" id="UPK66839.1"/>
    </source>
</evidence>
<reference evidence="4 5" key="1">
    <citation type="submission" date="2022-04" db="EMBL/GenBank/DDBJ databases">
        <title>The arsenic-methylating capacity of Chitinophaga filiformis YT5 during chitin decomposition.</title>
        <authorList>
            <person name="Chen G."/>
            <person name="Liang Y."/>
        </authorList>
    </citation>
    <scope>NUCLEOTIDE SEQUENCE [LARGE SCALE GENOMIC DNA]</scope>
    <source>
        <strain evidence="4 5">YT5</strain>
    </source>
</reference>
<evidence type="ECO:0000259" key="3">
    <source>
        <dbReference type="Pfam" id="PF16344"/>
    </source>
</evidence>
<dbReference type="Gene3D" id="3.55.50.30">
    <property type="match status" value="1"/>
</dbReference>
<dbReference type="InterPro" id="IPR012373">
    <property type="entry name" value="Ferrdict_sens_TM"/>
</dbReference>
<evidence type="ECO:0000256" key="1">
    <source>
        <dbReference type="SAM" id="Phobius"/>
    </source>
</evidence>
<keyword evidence="1" id="KW-0812">Transmembrane</keyword>
<keyword evidence="5" id="KW-1185">Reference proteome</keyword>
<dbReference type="PANTHER" id="PTHR30273:SF2">
    <property type="entry name" value="PROTEIN FECR"/>
    <property type="match status" value="1"/>
</dbReference>
<dbReference type="InterPro" id="IPR032508">
    <property type="entry name" value="FecR_C"/>
</dbReference>
<keyword evidence="1" id="KW-0472">Membrane</keyword>
<dbReference type="Proteomes" id="UP000830198">
    <property type="component" value="Chromosome"/>
</dbReference>
<dbReference type="Pfam" id="PF04773">
    <property type="entry name" value="FecR"/>
    <property type="match status" value="1"/>
</dbReference>
<sequence>MMSENHEHIYQLLLKKRNGTINESDDQYVSALINGHEDVELMWRALKHSFSLPGEEKFWQQIDVANAWSTVRSELSVKNTGVHSIRKWLFAAAVLMVAMIGISLIWRNMHRNTEQKSPVAVASPAPARGQQLQLQLAGGETIALPYNQAKQDIKAGDVQLSAGAKKLQFTGGTAMGNGFNTLTVPPKMDYKLLLADGTEVWLNATSKLRFPFNFSGDKREVYLDGEAFFQVTKNDSKPFIVHTEQTDIEVLGTSFNVNAYNDDITRTSLVSGAIVARADGKEVRLRPGQEAVYKADQGYNVHAFDESEVLAWMKGVYVFHNTSLLEIAEVLERWYGVKVVFDNKALAGKKFTGGLEKLQRLDYFLETLELIGDVHYSYDEKGAIHLK</sequence>
<dbReference type="Pfam" id="PF16344">
    <property type="entry name" value="FecR_C"/>
    <property type="match status" value="1"/>
</dbReference>
<gene>
    <name evidence="4" type="ORF">MYF79_18030</name>
</gene>
<organism evidence="4 5">
    <name type="scientific">Chitinophaga filiformis</name>
    <name type="common">Myxococcus filiformis</name>
    <name type="synonym">Flexibacter filiformis</name>
    <dbReference type="NCBI Taxonomy" id="104663"/>
    <lineage>
        <taxon>Bacteria</taxon>
        <taxon>Pseudomonadati</taxon>
        <taxon>Bacteroidota</taxon>
        <taxon>Chitinophagia</taxon>
        <taxon>Chitinophagales</taxon>
        <taxon>Chitinophagaceae</taxon>
        <taxon>Chitinophaga</taxon>
    </lineage>
</organism>
<evidence type="ECO:0000313" key="5">
    <source>
        <dbReference type="Proteomes" id="UP000830198"/>
    </source>
</evidence>
<keyword evidence="1" id="KW-1133">Transmembrane helix</keyword>